<proteinExistence type="inferred from homology"/>
<comment type="similarity">
    <text evidence="2">Belongs to the ABC transporter superfamily.</text>
</comment>
<evidence type="ECO:0000313" key="10">
    <source>
        <dbReference type="Proteomes" id="UP000182840"/>
    </source>
</evidence>
<protein>
    <submittedName>
        <fullName evidence="9">Dipeptide/oligopeptide/nickel ABC transporter ATP-binding protein</fullName>
    </submittedName>
</protein>
<reference evidence="10" key="1">
    <citation type="submission" date="2016-11" db="EMBL/GenBank/DDBJ databases">
        <title>Mesorhizobium oceanicum sp. nov., isolated from deep seawater in South China Sea.</title>
        <authorList>
            <person name="Fu G.-Y."/>
        </authorList>
    </citation>
    <scope>NUCLEOTIDE SEQUENCE [LARGE SCALE GENOMIC DNA]</scope>
    <source>
        <strain evidence="10">B7</strain>
    </source>
</reference>
<dbReference type="Gene3D" id="3.40.50.300">
    <property type="entry name" value="P-loop containing nucleotide triphosphate hydrolases"/>
    <property type="match status" value="1"/>
</dbReference>
<evidence type="ECO:0000256" key="1">
    <source>
        <dbReference type="ARBA" id="ARBA00004417"/>
    </source>
</evidence>
<dbReference type="GO" id="GO:0005524">
    <property type="term" value="F:ATP binding"/>
    <property type="evidence" value="ECO:0007669"/>
    <property type="project" value="UniProtKB-KW"/>
</dbReference>
<dbReference type="SUPFAM" id="SSF52540">
    <property type="entry name" value="P-loop containing nucleoside triphosphate hydrolases"/>
    <property type="match status" value="1"/>
</dbReference>
<evidence type="ECO:0000256" key="2">
    <source>
        <dbReference type="ARBA" id="ARBA00005417"/>
    </source>
</evidence>
<dbReference type="FunFam" id="3.40.50.300:FF:000016">
    <property type="entry name" value="Oligopeptide ABC transporter ATP-binding component"/>
    <property type="match status" value="1"/>
</dbReference>
<dbReference type="SMART" id="SM00382">
    <property type="entry name" value="AAA"/>
    <property type="match status" value="1"/>
</dbReference>
<dbReference type="AlphaFoldDB" id="A0A1L3SMX9"/>
<organism evidence="9 10">
    <name type="scientific">Aquibium oceanicum</name>
    <dbReference type="NCBI Taxonomy" id="1670800"/>
    <lineage>
        <taxon>Bacteria</taxon>
        <taxon>Pseudomonadati</taxon>
        <taxon>Pseudomonadota</taxon>
        <taxon>Alphaproteobacteria</taxon>
        <taxon>Hyphomicrobiales</taxon>
        <taxon>Phyllobacteriaceae</taxon>
        <taxon>Aquibium</taxon>
    </lineage>
</organism>
<evidence type="ECO:0000259" key="8">
    <source>
        <dbReference type="PROSITE" id="PS50893"/>
    </source>
</evidence>
<dbReference type="OrthoDB" id="9815712at2"/>
<dbReference type="InterPro" id="IPR013563">
    <property type="entry name" value="Oligopep_ABC_C"/>
</dbReference>
<keyword evidence="3" id="KW-0813">Transport</keyword>
<dbReference type="Pfam" id="PF08352">
    <property type="entry name" value="oligo_HPY"/>
    <property type="match status" value="1"/>
</dbReference>
<dbReference type="Proteomes" id="UP000182840">
    <property type="component" value="Chromosome"/>
</dbReference>
<gene>
    <name evidence="9" type="ORF">BSQ44_04400</name>
</gene>
<dbReference type="PANTHER" id="PTHR43297">
    <property type="entry name" value="OLIGOPEPTIDE TRANSPORT ATP-BINDING PROTEIN APPD"/>
    <property type="match status" value="1"/>
</dbReference>
<dbReference type="GO" id="GO:0055085">
    <property type="term" value="P:transmembrane transport"/>
    <property type="evidence" value="ECO:0007669"/>
    <property type="project" value="UniProtKB-ARBA"/>
</dbReference>
<dbReference type="PROSITE" id="PS00211">
    <property type="entry name" value="ABC_TRANSPORTER_1"/>
    <property type="match status" value="1"/>
</dbReference>
<dbReference type="InterPro" id="IPR003439">
    <property type="entry name" value="ABC_transporter-like_ATP-bd"/>
</dbReference>
<comment type="subcellular location">
    <subcellularLocation>
        <location evidence="1">Cell inner membrane</location>
        <topology evidence="1">Peripheral membrane protein</topology>
    </subcellularLocation>
</comment>
<dbReference type="InterPro" id="IPR050388">
    <property type="entry name" value="ABC_Ni/Peptide_Import"/>
</dbReference>
<dbReference type="GO" id="GO:0015833">
    <property type="term" value="P:peptide transport"/>
    <property type="evidence" value="ECO:0007669"/>
    <property type="project" value="InterPro"/>
</dbReference>
<sequence>MTAPTLLIRDLHLGFRGWAGQVDVLHGISLHINKGERVALVGESGSGKSVTARIVLGLLQQTRSARVSGLVAFDGRDLAELSETERHRLRGNRMSMIFQDPMSSLNPVFRIGEQFHEVLKRAEPGIGPVAAGDKAAAALADVAIPDPQRALDSYAFQLSGGMNQRVMIAMALANEPSLLIADEPGTALDVTVQAQTLQLMRALVEKHRTSVLFISHNLGVVREFADRVYVIYKGRIVEHGRTADLFADPRHPYTRALLSAVPRITGEGIPEIEDVSEYYFQPLVVHDGCAEPEIAG</sequence>
<dbReference type="EMBL" id="CP018171">
    <property type="protein sequence ID" value="APH70711.1"/>
    <property type="molecule type" value="Genomic_DNA"/>
</dbReference>
<dbReference type="PANTHER" id="PTHR43297:SF2">
    <property type="entry name" value="DIPEPTIDE TRANSPORT ATP-BINDING PROTEIN DPPD"/>
    <property type="match status" value="1"/>
</dbReference>
<keyword evidence="4" id="KW-1003">Cell membrane</keyword>
<evidence type="ECO:0000256" key="6">
    <source>
        <dbReference type="ARBA" id="ARBA00022840"/>
    </source>
</evidence>
<name>A0A1L3SMX9_9HYPH</name>
<dbReference type="GO" id="GO:0005886">
    <property type="term" value="C:plasma membrane"/>
    <property type="evidence" value="ECO:0007669"/>
    <property type="project" value="UniProtKB-SubCell"/>
</dbReference>
<dbReference type="RefSeq" id="WP_072602120.1">
    <property type="nucleotide sequence ID" value="NZ_CP018171.1"/>
</dbReference>
<keyword evidence="10" id="KW-1185">Reference proteome</keyword>
<evidence type="ECO:0000256" key="3">
    <source>
        <dbReference type="ARBA" id="ARBA00022448"/>
    </source>
</evidence>
<dbReference type="CDD" id="cd03257">
    <property type="entry name" value="ABC_NikE_OppD_transporters"/>
    <property type="match status" value="1"/>
</dbReference>
<keyword evidence="5" id="KW-0547">Nucleotide-binding</keyword>
<dbReference type="Pfam" id="PF00005">
    <property type="entry name" value="ABC_tran"/>
    <property type="match status" value="1"/>
</dbReference>
<keyword evidence="6 9" id="KW-0067">ATP-binding</keyword>
<keyword evidence="7" id="KW-0472">Membrane</keyword>
<dbReference type="GO" id="GO:0016887">
    <property type="term" value="F:ATP hydrolysis activity"/>
    <property type="evidence" value="ECO:0007669"/>
    <property type="project" value="InterPro"/>
</dbReference>
<dbReference type="PROSITE" id="PS50893">
    <property type="entry name" value="ABC_TRANSPORTER_2"/>
    <property type="match status" value="1"/>
</dbReference>
<dbReference type="InterPro" id="IPR003593">
    <property type="entry name" value="AAA+_ATPase"/>
</dbReference>
<dbReference type="InterPro" id="IPR027417">
    <property type="entry name" value="P-loop_NTPase"/>
</dbReference>
<accession>A0A1L3SMX9</accession>
<evidence type="ECO:0000313" key="9">
    <source>
        <dbReference type="EMBL" id="APH70711.1"/>
    </source>
</evidence>
<evidence type="ECO:0000256" key="4">
    <source>
        <dbReference type="ARBA" id="ARBA00022475"/>
    </source>
</evidence>
<dbReference type="KEGG" id="meso:BSQ44_04400"/>
<feature type="domain" description="ABC transporter" evidence="8">
    <location>
        <begin position="8"/>
        <end position="258"/>
    </location>
</feature>
<evidence type="ECO:0000256" key="7">
    <source>
        <dbReference type="ARBA" id="ARBA00023136"/>
    </source>
</evidence>
<evidence type="ECO:0000256" key="5">
    <source>
        <dbReference type="ARBA" id="ARBA00022741"/>
    </source>
</evidence>
<dbReference type="InterPro" id="IPR017871">
    <property type="entry name" value="ABC_transporter-like_CS"/>
</dbReference>
<dbReference type="STRING" id="1670800.BSQ44_04400"/>